<dbReference type="EMBL" id="CP000112">
    <property type="protein sequence ID" value="ABB37444.1"/>
    <property type="molecule type" value="Genomic_DNA"/>
</dbReference>
<accession>Q315F2</accession>
<dbReference type="Gene3D" id="1.10.3210.10">
    <property type="entry name" value="Hypothetical protein af1432"/>
    <property type="match status" value="1"/>
</dbReference>
<dbReference type="DNASU" id="3755905"/>
<proteinExistence type="predicted"/>
<dbReference type="SMART" id="SM00471">
    <property type="entry name" value="HDc"/>
    <property type="match status" value="1"/>
</dbReference>
<dbReference type="InterPro" id="IPR052340">
    <property type="entry name" value="RNase_Y/CdgJ"/>
</dbReference>
<gene>
    <name evidence="2" type="ordered locus">Dde_0643</name>
</gene>
<dbReference type="Proteomes" id="UP000002710">
    <property type="component" value="Chromosome"/>
</dbReference>
<dbReference type="GO" id="GO:0016787">
    <property type="term" value="F:hydrolase activity"/>
    <property type="evidence" value="ECO:0007669"/>
    <property type="project" value="UniProtKB-KW"/>
</dbReference>
<dbReference type="SUPFAM" id="SSF109604">
    <property type="entry name" value="HD-domain/PDEase-like"/>
    <property type="match status" value="1"/>
</dbReference>
<keyword evidence="3" id="KW-1185">Reference proteome</keyword>
<dbReference type="AlphaFoldDB" id="Q315F2"/>
<dbReference type="STRING" id="207559.Dde_0643"/>
<dbReference type="eggNOG" id="COG1639">
    <property type="taxonomic scope" value="Bacteria"/>
</dbReference>
<organism evidence="2 3">
    <name type="scientific">Oleidesulfovibrio alaskensis (strain ATCC BAA-1058 / DSM 17464 / G20)</name>
    <name type="common">Desulfovibrio alaskensis</name>
    <dbReference type="NCBI Taxonomy" id="207559"/>
    <lineage>
        <taxon>Bacteria</taxon>
        <taxon>Pseudomonadati</taxon>
        <taxon>Thermodesulfobacteriota</taxon>
        <taxon>Desulfovibrionia</taxon>
        <taxon>Desulfovibrionales</taxon>
        <taxon>Desulfovibrionaceae</taxon>
        <taxon>Oleidesulfovibrio</taxon>
    </lineage>
</organism>
<protein>
    <submittedName>
        <fullName evidence="2">Metal dependent phosphohydrolase</fullName>
    </submittedName>
</protein>
<dbReference type="RefSeq" id="WP_011366739.1">
    <property type="nucleotide sequence ID" value="NC_007519.1"/>
</dbReference>
<dbReference type="PANTHER" id="PTHR33525:SF3">
    <property type="entry name" value="RIBONUCLEASE Y"/>
    <property type="match status" value="1"/>
</dbReference>
<evidence type="ECO:0000313" key="3">
    <source>
        <dbReference type="Proteomes" id="UP000002710"/>
    </source>
</evidence>
<dbReference type="Pfam" id="PF08668">
    <property type="entry name" value="HDOD"/>
    <property type="match status" value="1"/>
</dbReference>
<dbReference type="PROSITE" id="PS51833">
    <property type="entry name" value="HDOD"/>
    <property type="match status" value="1"/>
</dbReference>
<evidence type="ECO:0000259" key="1">
    <source>
        <dbReference type="PROSITE" id="PS51833"/>
    </source>
</evidence>
<dbReference type="CDD" id="cd00077">
    <property type="entry name" value="HDc"/>
    <property type="match status" value="1"/>
</dbReference>
<evidence type="ECO:0000313" key="2">
    <source>
        <dbReference type="EMBL" id="ABB37444.1"/>
    </source>
</evidence>
<dbReference type="HOGENOM" id="CLU_048246_4_1_7"/>
<keyword evidence="2" id="KW-0378">Hydrolase</keyword>
<dbReference type="InterPro" id="IPR013976">
    <property type="entry name" value="HDOD"/>
</dbReference>
<feature type="domain" description="HDOD" evidence="1">
    <location>
        <begin position="150"/>
        <end position="345"/>
    </location>
</feature>
<dbReference type="InterPro" id="IPR003607">
    <property type="entry name" value="HD/PDEase_dom"/>
</dbReference>
<dbReference type="KEGG" id="dde:Dde_0643"/>
<dbReference type="SMR" id="Q315F2"/>
<sequence length="425" mass="46638">MGKLNVDDLKEGMVLAADVCGRDGRTLLGAGAALQERHLRIFKAWGVTEADIEGVDRSDMEQEHEAELPPEVLEAARARVDARMGRHGGSELEHELRRITTLRLSARILHDGMPETEELDYGALRACAAKDSFDKDRTSVHSVVDDQVQLLSFPDIYFRIVKVLESPSSSSRKLAEVVSTDASLAARLLRLVNSPFYGFPSKIDSIARAITLIGANELVTLALGISVMRVFSGVPSGGFNMRRFWEHSILCGLFSRLIAGHKMGLSEERLFVGGLLHDLGELLMLSRHPRTMCRTMVYAHEQQVPLYQAEKAVFGFDHAGAGSLLLNRWNLPDGLVRMVGYHHLPDRVRAPLEASVVHVADIMSFLFRIEDVPAGMVLSGLNGAAINKLGLAPSAVQTMMAQAGRQFEAISGVFFDTGQEARDKA</sequence>
<name>Q315F2_OLEA2</name>
<dbReference type="PANTHER" id="PTHR33525">
    <property type="match status" value="1"/>
</dbReference>
<reference evidence="2 3" key="1">
    <citation type="journal article" date="2011" name="J. Bacteriol.">
        <title>Complete genome sequence and updated annotation of Desulfovibrio alaskensis G20.</title>
        <authorList>
            <person name="Hauser L.J."/>
            <person name="Land M.L."/>
            <person name="Brown S.D."/>
            <person name="Larimer F."/>
            <person name="Keller K.L."/>
            <person name="Rapp-Giles B.J."/>
            <person name="Price M.N."/>
            <person name="Lin M."/>
            <person name="Bruce D.C."/>
            <person name="Detter J.C."/>
            <person name="Tapia R."/>
            <person name="Han C.S."/>
            <person name="Goodwin L.A."/>
            <person name="Cheng J.F."/>
            <person name="Pitluck S."/>
            <person name="Copeland A."/>
            <person name="Lucas S."/>
            <person name="Nolan M."/>
            <person name="Lapidus A.L."/>
            <person name="Palumbo A.V."/>
            <person name="Wall J.D."/>
        </authorList>
    </citation>
    <scope>NUCLEOTIDE SEQUENCE [LARGE SCALE GENOMIC DNA]</scope>
    <source>
        <strain evidence="3">ATCC BAA 1058 / DSM 17464 / G20</strain>
    </source>
</reference>